<evidence type="ECO:0000313" key="3">
    <source>
        <dbReference type="Proteomes" id="UP001595685"/>
    </source>
</evidence>
<dbReference type="PANTHER" id="PTHR35007">
    <property type="entry name" value="INTEGRAL MEMBRANE PROTEIN-RELATED"/>
    <property type="match status" value="1"/>
</dbReference>
<proteinExistence type="predicted"/>
<dbReference type="Proteomes" id="UP001595685">
    <property type="component" value="Unassembled WGS sequence"/>
</dbReference>
<evidence type="ECO:0000256" key="1">
    <source>
        <dbReference type="SAM" id="Phobius"/>
    </source>
</evidence>
<organism evidence="2 3">
    <name type="scientific">Aquipuribacter hungaricus</name>
    <dbReference type="NCBI Taxonomy" id="545624"/>
    <lineage>
        <taxon>Bacteria</taxon>
        <taxon>Bacillati</taxon>
        <taxon>Actinomycetota</taxon>
        <taxon>Actinomycetes</taxon>
        <taxon>Micrococcales</taxon>
        <taxon>Intrasporangiaceae</taxon>
        <taxon>Aquipuribacter</taxon>
    </lineage>
</organism>
<reference evidence="3" key="1">
    <citation type="journal article" date="2019" name="Int. J. Syst. Evol. Microbiol.">
        <title>The Global Catalogue of Microorganisms (GCM) 10K type strain sequencing project: providing services to taxonomists for standard genome sequencing and annotation.</title>
        <authorList>
            <consortium name="The Broad Institute Genomics Platform"/>
            <consortium name="The Broad Institute Genome Sequencing Center for Infectious Disease"/>
            <person name="Wu L."/>
            <person name="Ma J."/>
        </authorList>
    </citation>
    <scope>NUCLEOTIDE SEQUENCE [LARGE SCALE GENOMIC DNA]</scope>
    <source>
        <strain evidence="3">NCAIM B.02333</strain>
    </source>
</reference>
<gene>
    <name evidence="2" type="ORF">ACFOLH_12955</name>
</gene>
<feature type="transmembrane region" description="Helical" evidence="1">
    <location>
        <begin position="277"/>
        <end position="301"/>
    </location>
</feature>
<keyword evidence="1" id="KW-0812">Transmembrane</keyword>
<protein>
    <submittedName>
        <fullName evidence="2">Type II secretion system F family protein</fullName>
    </submittedName>
</protein>
<keyword evidence="1" id="KW-1133">Transmembrane helix</keyword>
<name>A0ABV7WL20_9MICO</name>
<evidence type="ECO:0000313" key="2">
    <source>
        <dbReference type="EMBL" id="MFC3689251.1"/>
    </source>
</evidence>
<comment type="caution">
    <text evidence="2">The sequence shown here is derived from an EMBL/GenBank/DDBJ whole genome shotgun (WGS) entry which is preliminary data.</text>
</comment>
<dbReference type="RefSeq" id="WP_340288519.1">
    <property type="nucleotide sequence ID" value="NZ_JBBEOI010000002.1"/>
</dbReference>
<keyword evidence="1" id="KW-0472">Membrane</keyword>
<feature type="transmembrane region" description="Helical" evidence="1">
    <location>
        <begin position="129"/>
        <end position="149"/>
    </location>
</feature>
<dbReference type="PANTHER" id="PTHR35007:SF1">
    <property type="entry name" value="PILUS ASSEMBLY PROTEIN"/>
    <property type="match status" value="1"/>
</dbReference>
<dbReference type="EMBL" id="JBHRWW010000008">
    <property type="protein sequence ID" value="MFC3689251.1"/>
    <property type="molecule type" value="Genomic_DNA"/>
</dbReference>
<feature type="transmembrane region" description="Helical" evidence="1">
    <location>
        <begin position="6"/>
        <end position="24"/>
    </location>
</feature>
<feature type="transmembrane region" description="Helical" evidence="1">
    <location>
        <begin position="102"/>
        <end position="123"/>
    </location>
</feature>
<sequence>MIAAATAGALFGAGLLLLLSWARFRPGLTAQLRRVENAGASGGPIGGSQPVAVTGLSGRVGAFEGLLRRHVGSLADRVTDASVRADLDLLGVDPQTHAARQALLGISVLVLTPLPLLGAATVLGLPWLAAGWVGVFAATAAVMVPNLRVRNRAARLRRTFISTLTSYLELVSMRVASGSAVAEALRDASHVGSGYGWRRLRDALSSARLSGESPAAGLGHLGEEIAVPELTELASQLGLVEATGVQTEATLRSKAEALRERQRIELHGHANARSQTLVLGQILLAAAYMVLVGYPALAVVISL</sequence>
<accession>A0ABV7WL20</accession>
<keyword evidence="3" id="KW-1185">Reference proteome</keyword>